<feature type="region of interest" description="Disordered" evidence="1">
    <location>
        <begin position="1"/>
        <end position="46"/>
    </location>
</feature>
<keyword evidence="2" id="KW-1133">Transmembrane helix</keyword>
<evidence type="ECO:0000313" key="3">
    <source>
        <dbReference type="EMBL" id="KAL1885902.1"/>
    </source>
</evidence>
<protein>
    <submittedName>
        <fullName evidence="3">Uncharacterized protein</fullName>
    </submittedName>
</protein>
<gene>
    <name evidence="3" type="ORF">Plec18167_001399</name>
</gene>
<name>A0ABR3YCB2_9EURO</name>
<feature type="non-terminal residue" evidence="3">
    <location>
        <position position="80"/>
    </location>
</feature>
<proteinExistence type="predicted"/>
<reference evidence="3 4" key="1">
    <citation type="journal article" date="2024" name="IMA Fungus">
        <title>IMA Genome - F19 : A genome assembly and annotation guide to empower mycologists, including annotated draft genome sequences of Ceratocystis pirilliformis, Diaporthe australafricana, Fusarium ophioides, Paecilomyces lecythidis, and Sporothrix stenoceras.</title>
        <authorList>
            <person name="Aylward J."/>
            <person name="Wilson A.M."/>
            <person name="Visagie C.M."/>
            <person name="Spraker J."/>
            <person name="Barnes I."/>
            <person name="Buitendag C."/>
            <person name="Ceriani C."/>
            <person name="Del Mar Angel L."/>
            <person name="du Plessis D."/>
            <person name="Fuchs T."/>
            <person name="Gasser K."/>
            <person name="Kramer D."/>
            <person name="Li W."/>
            <person name="Munsamy K."/>
            <person name="Piso A."/>
            <person name="Price J.L."/>
            <person name="Sonnekus B."/>
            <person name="Thomas C."/>
            <person name="van der Nest A."/>
            <person name="van Dijk A."/>
            <person name="van Heerden A."/>
            <person name="van Vuuren N."/>
            <person name="Yilmaz N."/>
            <person name="Duong T.A."/>
            <person name="van der Merwe N.A."/>
            <person name="Wingfield M.J."/>
            <person name="Wingfield B.D."/>
        </authorList>
    </citation>
    <scope>NUCLEOTIDE SEQUENCE [LARGE SCALE GENOMIC DNA]</scope>
    <source>
        <strain evidence="3 4">CMW 18167</strain>
    </source>
</reference>
<dbReference type="EMBL" id="JAVDPF010000002">
    <property type="protein sequence ID" value="KAL1885902.1"/>
    <property type="molecule type" value="Genomic_DNA"/>
</dbReference>
<feature type="transmembrane region" description="Helical" evidence="2">
    <location>
        <begin position="53"/>
        <end position="74"/>
    </location>
</feature>
<comment type="caution">
    <text evidence="3">The sequence shown here is derived from an EMBL/GenBank/DDBJ whole genome shotgun (WGS) entry which is preliminary data.</text>
</comment>
<evidence type="ECO:0000256" key="1">
    <source>
        <dbReference type="SAM" id="MobiDB-lite"/>
    </source>
</evidence>
<organism evidence="3 4">
    <name type="scientific">Paecilomyces lecythidis</name>
    <dbReference type="NCBI Taxonomy" id="3004212"/>
    <lineage>
        <taxon>Eukaryota</taxon>
        <taxon>Fungi</taxon>
        <taxon>Dikarya</taxon>
        <taxon>Ascomycota</taxon>
        <taxon>Pezizomycotina</taxon>
        <taxon>Eurotiomycetes</taxon>
        <taxon>Eurotiomycetidae</taxon>
        <taxon>Eurotiales</taxon>
        <taxon>Thermoascaceae</taxon>
        <taxon>Paecilomyces</taxon>
    </lineage>
</organism>
<evidence type="ECO:0000256" key="2">
    <source>
        <dbReference type="SAM" id="Phobius"/>
    </source>
</evidence>
<sequence>MSSANDDVETRQHSTEKHSERDRSTMTDNNEKHNEDETLRNDSDNNVQYATSFRLAAIMAIINMSTMVAALDLVSDETET</sequence>
<feature type="compositionally biased region" description="Basic and acidic residues" evidence="1">
    <location>
        <begin position="8"/>
        <end position="43"/>
    </location>
</feature>
<evidence type="ECO:0000313" key="4">
    <source>
        <dbReference type="Proteomes" id="UP001583193"/>
    </source>
</evidence>
<keyword evidence="4" id="KW-1185">Reference proteome</keyword>
<accession>A0ABR3YCB2</accession>
<keyword evidence="2" id="KW-0472">Membrane</keyword>
<keyword evidence="2" id="KW-0812">Transmembrane</keyword>
<dbReference type="Proteomes" id="UP001583193">
    <property type="component" value="Unassembled WGS sequence"/>
</dbReference>